<feature type="domain" description="DUF1653" evidence="1">
    <location>
        <begin position="13"/>
        <end position="72"/>
    </location>
</feature>
<dbReference type="HOGENOM" id="CLU_097488_4_2_4"/>
<reference evidence="2 3" key="1">
    <citation type="submission" date="2011-01" db="EMBL/GenBank/DDBJ databases">
        <authorList>
            <person name="Muzny D."/>
            <person name="Qin X."/>
            <person name="Deng J."/>
            <person name="Jiang H."/>
            <person name="Liu Y."/>
            <person name="Qu J."/>
            <person name="Song X.-Z."/>
            <person name="Zhang L."/>
            <person name="Thornton R."/>
            <person name="Coyle M."/>
            <person name="Francisco L."/>
            <person name="Jackson L."/>
            <person name="Javaid M."/>
            <person name="Korchina V."/>
            <person name="Kovar C."/>
            <person name="Mata R."/>
            <person name="Mathew T."/>
            <person name="Ngo R."/>
            <person name="Nguyen L."/>
            <person name="Nguyen N."/>
            <person name="Okwuonu G."/>
            <person name="Ongeri F."/>
            <person name="Pham C."/>
            <person name="Simmons D."/>
            <person name="Wilczek-Boney K."/>
            <person name="Hale W."/>
            <person name="Jakkamsetti A."/>
            <person name="Pham P."/>
            <person name="Ruth R."/>
            <person name="San Lucas F."/>
            <person name="Warren J."/>
            <person name="Zhang J."/>
            <person name="Zhao Z."/>
            <person name="Zhou C."/>
            <person name="Zhu D."/>
            <person name="Lee S."/>
            <person name="Bess C."/>
            <person name="Blankenburg K."/>
            <person name="Forbes L."/>
            <person name="Fu Q."/>
            <person name="Gubbala S."/>
            <person name="Hirani K."/>
            <person name="Jayaseelan J.C."/>
            <person name="Lara F."/>
            <person name="Munidasa M."/>
            <person name="Palculict T."/>
            <person name="Patil S."/>
            <person name="Pu L.-L."/>
            <person name="Saada N."/>
            <person name="Tang L."/>
            <person name="Weissenberger G."/>
            <person name="Zhu Y."/>
            <person name="Hemphill L."/>
            <person name="Shang Y."/>
            <person name="Youmans B."/>
            <person name="Ayvaz T."/>
            <person name="Ross M."/>
            <person name="Santibanez J."/>
            <person name="Aqrawi P."/>
            <person name="Gross S."/>
            <person name="Joshi V."/>
            <person name="Fowler G."/>
            <person name="Nazareth L."/>
            <person name="Reid J."/>
            <person name="Worley K."/>
            <person name="Petrosino J."/>
            <person name="Highlander S."/>
            <person name="Gibbs R."/>
        </authorList>
    </citation>
    <scope>NUCLEOTIDE SEQUENCE [LARGE SCALE GENOMIC DNA]</scope>
    <source>
        <strain evidence="2 3">ATCC 33394</strain>
    </source>
</reference>
<evidence type="ECO:0000259" key="1">
    <source>
        <dbReference type="Pfam" id="PF07866"/>
    </source>
</evidence>
<proteinExistence type="predicted"/>
<dbReference type="EMBL" id="AEWV01000006">
    <property type="protein sequence ID" value="EGC18086.1"/>
    <property type="molecule type" value="Genomic_DNA"/>
</dbReference>
<dbReference type="Proteomes" id="UP000004088">
    <property type="component" value="Unassembled WGS sequence"/>
</dbReference>
<sequence>MTHNTDNPTIVRGIYRHYKGNLYEVLDIATHSETEQKMVVYRALYGEFGLWVRPLAMFAENVATEECSRPRFCLEKAF</sequence>
<name>F0EWJ9_9NEIS</name>
<dbReference type="RefSeq" id="WP_003781121.1">
    <property type="nucleotide sequence ID" value="NZ_GL870929.1"/>
</dbReference>
<evidence type="ECO:0000313" key="3">
    <source>
        <dbReference type="Proteomes" id="UP000004088"/>
    </source>
</evidence>
<evidence type="ECO:0000313" key="2">
    <source>
        <dbReference type="EMBL" id="EGC18086.1"/>
    </source>
</evidence>
<dbReference type="Pfam" id="PF07866">
    <property type="entry name" value="DUF1653"/>
    <property type="match status" value="1"/>
</dbReference>
<dbReference type="InterPro" id="IPR023387">
    <property type="entry name" value="DUF1653-like_dom"/>
</dbReference>
<dbReference type="InterPro" id="IPR037135">
    <property type="entry name" value="DUF1653-like_dom_sf"/>
</dbReference>
<accession>F0EWJ9</accession>
<dbReference type="STRING" id="888741.HMPREF9098_0235"/>
<organism evidence="2 3">
    <name type="scientific">Kingella denitrificans ATCC 33394</name>
    <dbReference type="NCBI Taxonomy" id="888741"/>
    <lineage>
        <taxon>Bacteria</taxon>
        <taxon>Pseudomonadati</taxon>
        <taxon>Pseudomonadota</taxon>
        <taxon>Betaproteobacteria</taxon>
        <taxon>Neisseriales</taxon>
        <taxon>Neisseriaceae</taxon>
        <taxon>Kingella</taxon>
    </lineage>
</organism>
<comment type="caution">
    <text evidence="2">The sequence shown here is derived from an EMBL/GenBank/DDBJ whole genome shotgun (WGS) entry which is preliminary data.</text>
</comment>
<protein>
    <recommendedName>
        <fullName evidence="1">DUF1653 domain-containing protein</fullName>
    </recommendedName>
</protein>
<keyword evidence="3" id="KW-1185">Reference proteome</keyword>
<dbReference type="Gene3D" id="2.30.30.320">
    <property type="entry name" value="DUF1653-like domain"/>
    <property type="match status" value="1"/>
</dbReference>
<gene>
    <name evidence="2" type="ORF">HMPREF9098_0235</name>
</gene>
<dbReference type="AlphaFoldDB" id="F0EWJ9"/>